<name>A0ABP7PBM0_9GAMM</name>
<protein>
    <recommendedName>
        <fullName evidence="3">DUF3168 domain-containing protein</fullName>
    </recommendedName>
</protein>
<keyword evidence="2" id="KW-1185">Reference proteome</keyword>
<proteinExistence type="predicted"/>
<evidence type="ECO:0000313" key="2">
    <source>
        <dbReference type="Proteomes" id="UP001501337"/>
    </source>
</evidence>
<comment type="caution">
    <text evidence="1">The sequence shown here is derived from an EMBL/GenBank/DDBJ whole genome shotgun (WGS) entry which is preliminary data.</text>
</comment>
<organism evidence="1 2">
    <name type="scientific">Allohahella marinimesophila</name>
    <dbReference type="NCBI Taxonomy" id="1054972"/>
    <lineage>
        <taxon>Bacteria</taxon>
        <taxon>Pseudomonadati</taxon>
        <taxon>Pseudomonadota</taxon>
        <taxon>Gammaproteobacteria</taxon>
        <taxon>Oceanospirillales</taxon>
        <taxon>Hahellaceae</taxon>
        <taxon>Allohahella</taxon>
    </lineage>
</organism>
<evidence type="ECO:0008006" key="3">
    <source>
        <dbReference type="Google" id="ProtNLM"/>
    </source>
</evidence>
<dbReference type="Proteomes" id="UP001501337">
    <property type="component" value="Unassembled WGS sequence"/>
</dbReference>
<accession>A0ABP7PBM0</accession>
<sequence length="123" mass="13949">MVSIRRKLKQMENQLIASLTEACETAESEIPGFSWLTHDNGNEEFPTGLRVTWIFDTEAARERALTNGDDERMRTLTRAALDGIGVDARLVTSCLQFDSEEACRKAQDGDWVARLAQLRRTHH</sequence>
<evidence type="ECO:0000313" key="1">
    <source>
        <dbReference type="EMBL" id="GAA3962965.1"/>
    </source>
</evidence>
<reference evidence="2" key="1">
    <citation type="journal article" date="2019" name="Int. J. Syst. Evol. Microbiol.">
        <title>The Global Catalogue of Microorganisms (GCM) 10K type strain sequencing project: providing services to taxonomists for standard genome sequencing and annotation.</title>
        <authorList>
            <consortium name="The Broad Institute Genomics Platform"/>
            <consortium name="The Broad Institute Genome Sequencing Center for Infectious Disease"/>
            <person name="Wu L."/>
            <person name="Ma J."/>
        </authorList>
    </citation>
    <scope>NUCLEOTIDE SEQUENCE [LARGE SCALE GENOMIC DNA]</scope>
    <source>
        <strain evidence="2">JCM 17555</strain>
    </source>
</reference>
<gene>
    <name evidence="1" type="ORF">GCM10022278_21050</name>
</gene>
<dbReference type="EMBL" id="BAABBO010000009">
    <property type="protein sequence ID" value="GAA3962965.1"/>
    <property type="molecule type" value="Genomic_DNA"/>
</dbReference>